<dbReference type="InterPro" id="IPR043128">
    <property type="entry name" value="Rev_trsase/Diguanyl_cyclase"/>
</dbReference>
<dbReference type="AlphaFoldDB" id="A0A919JT11"/>
<feature type="transmembrane region" description="Helical" evidence="1">
    <location>
        <begin position="293"/>
        <end position="311"/>
    </location>
</feature>
<keyword evidence="1" id="KW-1133">Transmembrane helix</keyword>
<proteinExistence type="predicted"/>
<dbReference type="SMART" id="SM00086">
    <property type="entry name" value="PAC"/>
    <property type="match status" value="1"/>
</dbReference>
<evidence type="ECO:0000256" key="1">
    <source>
        <dbReference type="SAM" id="Phobius"/>
    </source>
</evidence>
<evidence type="ECO:0000259" key="2">
    <source>
        <dbReference type="PROSITE" id="PS50113"/>
    </source>
</evidence>
<name>A0A919JT11_9ACTN</name>
<reference evidence="4" key="1">
    <citation type="submission" date="2021-01" db="EMBL/GenBank/DDBJ databases">
        <title>Whole genome shotgun sequence of Actinoplanes rishiriensis NBRC 108556.</title>
        <authorList>
            <person name="Komaki H."/>
            <person name="Tamura T."/>
        </authorList>
    </citation>
    <scope>NUCLEOTIDE SEQUENCE</scope>
    <source>
        <strain evidence="4">NBRC 108556</strain>
    </source>
</reference>
<dbReference type="EMBL" id="BOMV01000012">
    <property type="protein sequence ID" value="GIE94243.1"/>
    <property type="molecule type" value="Genomic_DNA"/>
</dbReference>
<feature type="domain" description="PAC" evidence="2">
    <location>
        <begin position="401"/>
        <end position="452"/>
    </location>
</feature>
<protein>
    <recommendedName>
        <fullName evidence="6">Diguanylate cyclase</fullName>
    </recommendedName>
</protein>
<dbReference type="Gene3D" id="3.30.450.20">
    <property type="entry name" value="PAS domain"/>
    <property type="match status" value="1"/>
</dbReference>
<feature type="transmembrane region" description="Helical" evidence="1">
    <location>
        <begin position="136"/>
        <end position="157"/>
    </location>
</feature>
<feature type="transmembrane region" description="Helical" evidence="1">
    <location>
        <begin position="12"/>
        <end position="29"/>
    </location>
</feature>
<evidence type="ECO:0000313" key="4">
    <source>
        <dbReference type="EMBL" id="GIE94243.1"/>
    </source>
</evidence>
<dbReference type="PANTHER" id="PTHR44757">
    <property type="entry name" value="DIGUANYLATE CYCLASE DGCP"/>
    <property type="match status" value="1"/>
</dbReference>
<dbReference type="InterPro" id="IPR013655">
    <property type="entry name" value="PAS_fold_3"/>
</dbReference>
<dbReference type="Gene3D" id="3.30.70.270">
    <property type="match status" value="1"/>
</dbReference>
<feature type="transmembrane region" description="Helical" evidence="1">
    <location>
        <begin position="41"/>
        <end position="59"/>
    </location>
</feature>
<dbReference type="PROSITE" id="PS50113">
    <property type="entry name" value="PAC"/>
    <property type="match status" value="1"/>
</dbReference>
<dbReference type="InterPro" id="IPR001610">
    <property type="entry name" value="PAC"/>
</dbReference>
<feature type="domain" description="GGDEF" evidence="3">
    <location>
        <begin position="479"/>
        <end position="604"/>
    </location>
</feature>
<evidence type="ECO:0000259" key="3">
    <source>
        <dbReference type="PROSITE" id="PS50887"/>
    </source>
</evidence>
<accession>A0A919JT11</accession>
<sequence>MRPRWVRTPADPVLLVLGLAGLLMAPWFLLAPAGAGPASGWLLQSAIDATTVVIAVRLYRLPGTTRHARRFWLATAVSMSLSGIGDVYQSTLVLTGLDHGVISPVQTAFVVTGMVTVVITMLCHPLGGAGRQRLRLWLDASTVLTAVAAFLWYFLLAGELSGGKAADRLAATATAISMMLVTFGLVKLIFSPTAPFTRLAGMIGALGVAGTAIGAPVMTALTARPDPGILQIAQLLPCLLIPMSLRIQEVQIRRLGGRRETAERRGFSKLPYVAVAATQMLLVVALIGGNLGLSIWGVTAGVVLSTALVLVRQMVAFHDNERLVVQLSDQKEWFSALVQHAWDLTVVTRDDGTVGYASPAASRVLGADLAGVPIGEWAHPADMPVILDLLARLAAAPGTHADAEVRLRHTDGSYRWLHVVGTDLRGNSSIAGIVWNGRDITESRRLQDELRHQATHDALTGLANRALLQQRVREAVPHTRLGVLLVDLDGFKQVNDEHGHHAGDQVLIAVAQRVTALLGDAGTVARLGGDEFAVLLPGADQAAATVLAGVLAAAVAEPIPVTGAVVSVGASIGIAVGTPADADRMLRDADAEMYRNKQSRRAAA</sequence>
<dbReference type="SUPFAM" id="SSF55785">
    <property type="entry name" value="PYP-like sensor domain (PAS domain)"/>
    <property type="match status" value="1"/>
</dbReference>
<dbReference type="SUPFAM" id="SSF55073">
    <property type="entry name" value="Nucleotide cyclase"/>
    <property type="match status" value="1"/>
</dbReference>
<feature type="transmembrane region" description="Helical" evidence="1">
    <location>
        <begin position="269"/>
        <end position="287"/>
    </location>
</feature>
<evidence type="ECO:0008006" key="6">
    <source>
        <dbReference type="Google" id="ProtNLM"/>
    </source>
</evidence>
<dbReference type="NCBIfam" id="TIGR00254">
    <property type="entry name" value="GGDEF"/>
    <property type="match status" value="1"/>
</dbReference>
<dbReference type="InterPro" id="IPR035965">
    <property type="entry name" value="PAS-like_dom_sf"/>
</dbReference>
<feature type="transmembrane region" description="Helical" evidence="1">
    <location>
        <begin position="101"/>
        <end position="124"/>
    </location>
</feature>
<dbReference type="SMART" id="SM00267">
    <property type="entry name" value="GGDEF"/>
    <property type="match status" value="1"/>
</dbReference>
<feature type="transmembrane region" description="Helical" evidence="1">
    <location>
        <begin position="202"/>
        <end position="223"/>
    </location>
</feature>
<dbReference type="SMART" id="SM00091">
    <property type="entry name" value="PAS"/>
    <property type="match status" value="1"/>
</dbReference>
<dbReference type="Proteomes" id="UP000636960">
    <property type="component" value="Unassembled WGS sequence"/>
</dbReference>
<dbReference type="Pfam" id="PF08447">
    <property type="entry name" value="PAS_3"/>
    <property type="match status" value="1"/>
</dbReference>
<dbReference type="InterPro" id="IPR000160">
    <property type="entry name" value="GGDEF_dom"/>
</dbReference>
<keyword evidence="1" id="KW-0812">Transmembrane</keyword>
<dbReference type="PROSITE" id="PS50887">
    <property type="entry name" value="GGDEF"/>
    <property type="match status" value="1"/>
</dbReference>
<keyword evidence="5" id="KW-1185">Reference proteome</keyword>
<organism evidence="4 5">
    <name type="scientific">Paractinoplanes rishiriensis</name>
    <dbReference type="NCBI Taxonomy" id="1050105"/>
    <lineage>
        <taxon>Bacteria</taxon>
        <taxon>Bacillati</taxon>
        <taxon>Actinomycetota</taxon>
        <taxon>Actinomycetes</taxon>
        <taxon>Micromonosporales</taxon>
        <taxon>Micromonosporaceae</taxon>
        <taxon>Paractinoplanes</taxon>
    </lineage>
</organism>
<gene>
    <name evidence="4" type="ORF">Ari01nite_17080</name>
</gene>
<comment type="caution">
    <text evidence="4">The sequence shown here is derived from an EMBL/GenBank/DDBJ whole genome shotgun (WGS) entry which is preliminary data.</text>
</comment>
<dbReference type="InterPro" id="IPR052155">
    <property type="entry name" value="Biofilm_reg_signaling"/>
</dbReference>
<feature type="transmembrane region" description="Helical" evidence="1">
    <location>
        <begin position="229"/>
        <end position="248"/>
    </location>
</feature>
<evidence type="ECO:0000313" key="5">
    <source>
        <dbReference type="Proteomes" id="UP000636960"/>
    </source>
</evidence>
<dbReference type="Pfam" id="PF00990">
    <property type="entry name" value="GGDEF"/>
    <property type="match status" value="1"/>
</dbReference>
<feature type="transmembrane region" description="Helical" evidence="1">
    <location>
        <begin position="71"/>
        <end position="89"/>
    </location>
</feature>
<dbReference type="NCBIfam" id="TIGR00229">
    <property type="entry name" value="sensory_box"/>
    <property type="match status" value="1"/>
</dbReference>
<dbReference type="InterPro" id="IPR000700">
    <property type="entry name" value="PAS-assoc_C"/>
</dbReference>
<dbReference type="InterPro" id="IPR000014">
    <property type="entry name" value="PAS"/>
</dbReference>
<dbReference type="PANTHER" id="PTHR44757:SF2">
    <property type="entry name" value="BIOFILM ARCHITECTURE MAINTENANCE PROTEIN MBAA"/>
    <property type="match status" value="1"/>
</dbReference>
<dbReference type="CDD" id="cd00130">
    <property type="entry name" value="PAS"/>
    <property type="match status" value="1"/>
</dbReference>
<keyword evidence="1" id="KW-0472">Membrane</keyword>
<dbReference type="InterPro" id="IPR029787">
    <property type="entry name" value="Nucleotide_cyclase"/>
</dbReference>
<feature type="transmembrane region" description="Helical" evidence="1">
    <location>
        <begin position="169"/>
        <end position="190"/>
    </location>
</feature>
<dbReference type="CDD" id="cd01949">
    <property type="entry name" value="GGDEF"/>
    <property type="match status" value="1"/>
</dbReference>